<keyword evidence="9" id="KW-1185">Reference proteome</keyword>
<keyword evidence="5" id="KW-0804">Transcription</keyword>
<evidence type="ECO:0000256" key="1">
    <source>
        <dbReference type="ARBA" id="ARBA00010641"/>
    </source>
</evidence>
<dbReference type="SUPFAM" id="SSF88946">
    <property type="entry name" value="Sigma2 domain of RNA polymerase sigma factors"/>
    <property type="match status" value="1"/>
</dbReference>
<dbReference type="GO" id="GO:0016987">
    <property type="term" value="F:sigma factor activity"/>
    <property type="evidence" value="ECO:0007669"/>
    <property type="project" value="UniProtKB-KW"/>
</dbReference>
<dbReference type="EMBL" id="BOPH01000009">
    <property type="protein sequence ID" value="GIJ65763.1"/>
    <property type="molecule type" value="Genomic_DNA"/>
</dbReference>
<evidence type="ECO:0000256" key="5">
    <source>
        <dbReference type="ARBA" id="ARBA00023163"/>
    </source>
</evidence>
<feature type="domain" description="RNA polymerase sigma-70 region 2" evidence="6">
    <location>
        <begin position="3"/>
        <end position="66"/>
    </location>
</feature>
<dbReference type="Proteomes" id="UP000635606">
    <property type="component" value="Unassembled WGS sequence"/>
</dbReference>
<keyword evidence="4" id="KW-0731">Sigma factor</keyword>
<dbReference type="PANTHER" id="PTHR30173:SF43">
    <property type="entry name" value="ECF RNA POLYMERASE SIGMA FACTOR SIGI-RELATED"/>
    <property type="match status" value="1"/>
</dbReference>
<dbReference type="Gene3D" id="1.10.1740.10">
    <property type="match status" value="1"/>
</dbReference>
<dbReference type="Pfam" id="PF08281">
    <property type="entry name" value="Sigma70_r4_2"/>
    <property type="match status" value="1"/>
</dbReference>
<dbReference type="Gene3D" id="3.10.450.50">
    <property type="match status" value="1"/>
</dbReference>
<comment type="similarity">
    <text evidence="1">Belongs to the sigma-70 factor family. ECF subfamily.</text>
</comment>
<evidence type="ECO:0000256" key="4">
    <source>
        <dbReference type="ARBA" id="ARBA00023082"/>
    </source>
</evidence>
<name>A0A8J3ZMV9_9ACTN</name>
<gene>
    <name evidence="8" type="primary">rpoE_1</name>
    <name evidence="8" type="ORF">Voc01_006800</name>
</gene>
<keyword evidence="3" id="KW-0805">Transcription regulation</keyword>
<sequence>MDFETHRPRLRAVAYRMLGSLTEADDAVQETWLRASRADTGDVANVAGWLTTITARVCLDQLRRRAARPEEPLPDPVVTAPDGLDPEHEVLLADAVGLALLVVLDTLTPAERLAFVLHDTLGVPFDDIGRLVGRSPNAAAQLASRARRRIRDAAVQPDADLTRQWKVADAFLAAARAGDFTALVEVLAPDVVLRADAGTPVALRGADDVAPQVLSYARMAPFARRVLVNGAVGFVPAPGGQPFAVIALTVRGDRVTAIHILADPDRLAGLSLPSSLP</sequence>
<evidence type="ECO:0000256" key="3">
    <source>
        <dbReference type="ARBA" id="ARBA00023015"/>
    </source>
</evidence>
<evidence type="ECO:0000256" key="2">
    <source>
        <dbReference type="ARBA" id="ARBA00011344"/>
    </source>
</evidence>
<comment type="subunit">
    <text evidence="2">Interacts transiently with the RNA polymerase catalytic core formed by RpoA, RpoB, RpoC and RpoZ (2 alpha, 1 beta, 1 beta' and 1 omega subunit) to form the RNA polymerase holoenzyme that can initiate transcription.</text>
</comment>
<organism evidence="8 9">
    <name type="scientific">Virgisporangium ochraceum</name>
    <dbReference type="NCBI Taxonomy" id="65505"/>
    <lineage>
        <taxon>Bacteria</taxon>
        <taxon>Bacillati</taxon>
        <taxon>Actinomycetota</taxon>
        <taxon>Actinomycetes</taxon>
        <taxon>Micromonosporales</taxon>
        <taxon>Micromonosporaceae</taxon>
        <taxon>Virgisporangium</taxon>
    </lineage>
</organism>
<evidence type="ECO:0000313" key="9">
    <source>
        <dbReference type="Proteomes" id="UP000635606"/>
    </source>
</evidence>
<accession>A0A8J3ZMV9</accession>
<evidence type="ECO:0000259" key="7">
    <source>
        <dbReference type="Pfam" id="PF08281"/>
    </source>
</evidence>
<protein>
    <submittedName>
        <fullName evidence="8">DNA-directed RNA polymerase sigma-70 factor</fullName>
    </submittedName>
</protein>
<dbReference type="InterPro" id="IPR014284">
    <property type="entry name" value="RNA_pol_sigma-70_dom"/>
</dbReference>
<comment type="caution">
    <text evidence="8">The sequence shown here is derived from an EMBL/GenBank/DDBJ whole genome shotgun (WGS) entry which is preliminary data.</text>
</comment>
<dbReference type="PANTHER" id="PTHR30173">
    <property type="entry name" value="SIGMA 19 FACTOR"/>
    <property type="match status" value="1"/>
</dbReference>
<dbReference type="GO" id="GO:0000428">
    <property type="term" value="C:DNA-directed RNA polymerase complex"/>
    <property type="evidence" value="ECO:0007669"/>
    <property type="project" value="UniProtKB-KW"/>
</dbReference>
<reference evidence="8" key="1">
    <citation type="submission" date="2021-01" db="EMBL/GenBank/DDBJ databases">
        <title>Whole genome shotgun sequence of Virgisporangium ochraceum NBRC 16418.</title>
        <authorList>
            <person name="Komaki H."/>
            <person name="Tamura T."/>
        </authorList>
    </citation>
    <scope>NUCLEOTIDE SEQUENCE</scope>
    <source>
        <strain evidence="8">NBRC 16418</strain>
    </source>
</reference>
<dbReference type="InterPro" id="IPR013249">
    <property type="entry name" value="RNA_pol_sigma70_r4_t2"/>
</dbReference>
<dbReference type="SUPFAM" id="SSF54427">
    <property type="entry name" value="NTF2-like"/>
    <property type="match status" value="1"/>
</dbReference>
<dbReference type="SUPFAM" id="SSF88659">
    <property type="entry name" value="Sigma3 and sigma4 domains of RNA polymerase sigma factors"/>
    <property type="match status" value="1"/>
</dbReference>
<feature type="domain" description="RNA polymerase sigma factor 70 region 4 type 2" evidence="7">
    <location>
        <begin position="99"/>
        <end position="150"/>
    </location>
</feature>
<dbReference type="InterPro" id="IPR013325">
    <property type="entry name" value="RNA_pol_sigma_r2"/>
</dbReference>
<dbReference type="GO" id="GO:0003677">
    <property type="term" value="F:DNA binding"/>
    <property type="evidence" value="ECO:0007669"/>
    <property type="project" value="InterPro"/>
</dbReference>
<keyword evidence="8" id="KW-0240">DNA-directed RNA polymerase</keyword>
<dbReference type="InterPro" id="IPR032710">
    <property type="entry name" value="NTF2-like_dom_sf"/>
</dbReference>
<dbReference type="InterPro" id="IPR052704">
    <property type="entry name" value="ECF_Sigma-70_Domain"/>
</dbReference>
<evidence type="ECO:0000259" key="6">
    <source>
        <dbReference type="Pfam" id="PF04542"/>
    </source>
</evidence>
<dbReference type="AlphaFoldDB" id="A0A8J3ZMV9"/>
<dbReference type="InterPro" id="IPR007627">
    <property type="entry name" value="RNA_pol_sigma70_r2"/>
</dbReference>
<dbReference type="Pfam" id="PF04542">
    <property type="entry name" value="Sigma70_r2"/>
    <property type="match status" value="1"/>
</dbReference>
<dbReference type="Gene3D" id="1.10.10.10">
    <property type="entry name" value="Winged helix-like DNA-binding domain superfamily/Winged helix DNA-binding domain"/>
    <property type="match status" value="1"/>
</dbReference>
<evidence type="ECO:0000313" key="8">
    <source>
        <dbReference type="EMBL" id="GIJ65763.1"/>
    </source>
</evidence>
<dbReference type="NCBIfam" id="TIGR02937">
    <property type="entry name" value="sigma70-ECF"/>
    <property type="match status" value="1"/>
</dbReference>
<dbReference type="InterPro" id="IPR036388">
    <property type="entry name" value="WH-like_DNA-bd_sf"/>
</dbReference>
<dbReference type="GO" id="GO:0006352">
    <property type="term" value="P:DNA-templated transcription initiation"/>
    <property type="evidence" value="ECO:0007669"/>
    <property type="project" value="InterPro"/>
</dbReference>
<dbReference type="InterPro" id="IPR013324">
    <property type="entry name" value="RNA_pol_sigma_r3/r4-like"/>
</dbReference>
<proteinExistence type="inferred from homology"/>